<sequence>MSIIEMAKLLMNRDQSLSVNVLLINPPYSVAPLTAYVASLAKNIIERIRFTQLPQDQTPPKLDPKAFMTSMRDGGSKFCYPMPMKFFPAAYQIHDGLNFLIDSLPKVREAKGIMVNTFLELETHAIMSFLDTNHPLLYPVGPILNLDGVAGKTDDEDVFRWLDVQPPSSMVVVCFGSMGSFNEVQVKEMACGLERCGHRFVWSLCLPPPQEQSLHMHDDDPRVLLPNGFLKRTMGIGKVIGWAPHVALLAHEAVGVFVSYCGWNSMLESLWFGVPTATWPLYAEQQLNAFQMVVDLRLAVDLKMDNKMDMFNPHTNKVIVTAEEVDVGIRRLMEDNEIRAKVKEMSKLSRATVAKGGSSYTSVDYLVKEIKGLEAEQFDHGSDALLKDEFSLCGLPALQVSAYI</sequence>
<comment type="caution">
    <text evidence="4">The sequence shown here is derived from an EMBL/GenBank/DDBJ whole genome shotgun (WGS) entry which is preliminary data.</text>
</comment>
<dbReference type="Gene3D" id="3.40.50.2000">
    <property type="entry name" value="Glycogen Phosphorylase B"/>
    <property type="match status" value="2"/>
</dbReference>
<dbReference type="PANTHER" id="PTHR48048">
    <property type="entry name" value="GLYCOSYLTRANSFERASE"/>
    <property type="match status" value="1"/>
</dbReference>
<dbReference type="EMBL" id="JBCNJP010000021">
    <property type="protein sequence ID" value="KAK9059037.1"/>
    <property type="molecule type" value="Genomic_DNA"/>
</dbReference>
<dbReference type="PANTHER" id="PTHR48048:SF98">
    <property type="entry name" value="FLAVONOL 3-O-GLUCOSYLTRANSFERASE"/>
    <property type="match status" value="1"/>
</dbReference>
<evidence type="ECO:0000256" key="1">
    <source>
        <dbReference type="ARBA" id="ARBA00009995"/>
    </source>
</evidence>
<comment type="function">
    <text evidence="3">May glycosylate diterpenes or flavonols in leaves.</text>
</comment>
<dbReference type="FunFam" id="3.40.50.2000:FF:000056">
    <property type="entry name" value="Glycosyltransferase"/>
    <property type="match status" value="1"/>
</dbReference>
<dbReference type="SUPFAM" id="SSF53756">
    <property type="entry name" value="UDP-Glycosyltransferase/glycogen phosphorylase"/>
    <property type="match status" value="1"/>
</dbReference>
<dbReference type="Proteomes" id="UP001408789">
    <property type="component" value="Unassembled WGS sequence"/>
</dbReference>
<dbReference type="Pfam" id="PF00201">
    <property type="entry name" value="UDPGT"/>
    <property type="match status" value="1"/>
</dbReference>
<gene>
    <name evidence="4" type="ORF">SSX86_021656</name>
</gene>
<proteinExistence type="inferred from homology"/>
<dbReference type="AlphaFoldDB" id="A0AAP0GSK6"/>
<name>A0AAP0GSK6_9ASTR</name>
<dbReference type="InterPro" id="IPR050481">
    <property type="entry name" value="UDP-glycosyltransf_plant"/>
</dbReference>
<evidence type="ECO:0000313" key="5">
    <source>
        <dbReference type="Proteomes" id="UP001408789"/>
    </source>
</evidence>
<organism evidence="4 5">
    <name type="scientific">Deinandra increscens subsp. villosa</name>
    <dbReference type="NCBI Taxonomy" id="3103831"/>
    <lineage>
        <taxon>Eukaryota</taxon>
        <taxon>Viridiplantae</taxon>
        <taxon>Streptophyta</taxon>
        <taxon>Embryophyta</taxon>
        <taxon>Tracheophyta</taxon>
        <taxon>Spermatophyta</taxon>
        <taxon>Magnoliopsida</taxon>
        <taxon>eudicotyledons</taxon>
        <taxon>Gunneridae</taxon>
        <taxon>Pentapetalae</taxon>
        <taxon>asterids</taxon>
        <taxon>campanulids</taxon>
        <taxon>Asterales</taxon>
        <taxon>Asteraceae</taxon>
        <taxon>Asteroideae</taxon>
        <taxon>Heliantheae alliance</taxon>
        <taxon>Madieae</taxon>
        <taxon>Madiinae</taxon>
        <taxon>Deinandra</taxon>
    </lineage>
</organism>
<keyword evidence="2" id="KW-0808">Transferase</keyword>
<comment type="similarity">
    <text evidence="1">Belongs to the UDP-glycosyltransferase family.</text>
</comment>
<dbReference type="InterPro" id="IPR002213">
    <property type="entry name" value="UDP_glucos_trans"/>
</dbReference>
<evidence type="ECO:0000256" key="2">
    <source>
        <dbReference type="ARBA" id="ARBA00022679"/>
    </source>
</evidence>
<dbReference type="CDD" id="cd03784">
    <property type="entry name" value="GT1_Gtf-like"/>
    <property type="match status" value="1"/>
</dbReference>
<protein>
    <submittedName>
        <fullName evidence="4">Uncharacterized protein</fullName>
    </submittedName>
</protein>
<keyword evidence="5" id="KW-1185">Reference proteome</keyword>
<dbReference type="GO" id="GO:0035251">
    <property type="term" value="F:UDP-glucosyltransferase activity"/>
    <property type="evidence" value="ECO:0007669"/>
    <property type="project" value="InterPro"/>
</dbReference>
<accession>A0AAP0GSK6</accession>
<evidence type="ECO:0000256" key="3">
    <source>
        <dbReference type="ARBA" id="ARBA00053747"/>
    </source>
</evidence>
<evidence type="ECO:0000313" key="4">
    <source>
        <dbReference type="EMBL" id="KAK9059037.1"/>
    </source>
</evidence>
<reference evidence="4 5" key="1">
    <citation type="submission" date="2024-04" db="EMBL/GenBank/DDBJ databases">
        <title>The reference genome of an endangered Asteraceae, Deinandra increscens subsp. villosa, native to the Central Coast of California.</title>
        <authorList>
            <person name="Guilliams M."/>
            <person name="Hasenstab-Lehman K."/>
            <person name="Meyer R."/>
            <person name="Mcevoy S."/>
        </authorList>
    </citation>
    <scope>NUCLEOTIDE SEQUENCE [LARGE SCALE GENOMIC DNA]</scope>
    <source>
        <tissue evidence="4">Leaf</tissue>
    </source>
</reference>